<evidence type="ECO:0000256" key="2">
    <source>
        <dbReference type="ARBA" id="ARBA00009559"/>
    </source>
</evidence>
<comment type="subcellular location">
    <subcellularLocation>
        <location evidence="1">Golgi apparatus membrane</location>
        <topology evidence="1">Single-pass type II membrane protein</topology>
    </subcellularLocation>
</comment>
<dbReference type="Pfam" id="PF16317">
    <property type="entry name" value="Glyco_hydro_99"/>
    <property type="match status" value="1"/>
</dbReference>
<dbReference type="Proteomes" id="UP000582659">
    <property type="component" value="Unassembled WGS sequence"/>
</dbReference>
<accession>A0A1I7S1F9</accession>
<protein>
    <submittedName>
        <fullName evidence="10">(pine wood nematode) hypothetical protein</fullName>
    </submittedName>
</protein>
<evidence type="ECO:0000256" key="9">
    <source>
        <dbReference type="SAM" id="MobiDB-lite"/>
    </source>
</evidence>
<dbReference type="GO" id="GO:0004559">
    <property type="term" value="F:alpha-mannosidase activity"/>
    <property type="evidence" value="ECO:0007669"/>
    <property type="project" value="TreeGrafter"/>
</dbReference>
<dbReference type="Proteomes" id="UP000095284">
    <property type="component" value="Unplaced"/>
</dbReference>
<evidence type="ECO:0000256" key="5">
    <source>
        <dbReference type="ARBA" id="ARBA00022968"/>
    </source>
</evidence>
<dbReference type="EMBL" id="CAJFDI010000001">
    <property type="protein sequence ID" value="CAD5208456.1"/>
    <property type="molecule type" value="Genomic_DNA"/>
</dbReference>
<keyword evidence="3" id="KW-0812">Transmembrane</keyword>
<name>A0A1I7S1F9_BURXY</name>
<dbReference type="eggNOG" id="ENOG502QPJV">
    <property type="taxonomic scope" value="Eukaryota"/>
</dbReference>
<evidence type="ECO:0000256" key="7">
    <source>
        <dbReference type="ARBA" id="ARBA00023034"/>
    </source>
</evidence>
<evidence type="ECO:0000313" key="12">
    <source>
        <dbReference type="Proteomes" id="UP000095284"/>
    </source>
</evidence>
<evidence type="ECO:0000313" key="10">
    <source>
        <dbReference type="EMBL" id="CAD5208456.1"/>
    </source>
</evidence>
<proteinExistence type="inferred from homology"/>
<feature type="region of interest" description="Disordered" evidence="9">
    <location>
        <begin position="53"/>
        <end position="96"/>
    </location>
</feature>
<evidence type="ECO:0000313" key="11">
    <source>
        <dbReference type="EMBL" id="CAG9081569.1"/>
    </source>
</evidence>
<reference evidence="14" key="1">
    <citation type="submission" date="2016-11" db="UniProtKB">
        <authorList>
            <consortium name="WormBaseParasite"/>
        </authorList>
    </citation>
    <scope>IDENTIFICATION</scope>
</reference>
<dbReference type="InterPro" id="IPR026071">
    <property type="entry name" value="Glyco_Hydrolase_99"/>
</dbReference>
<dbReference type="PANTHER" id="PTHR13572">
    <property type="entry name" value="ENDO-ALPHA-1,2-MANNOSIDASE"/>
    <property type="match status" value="1"/>
</dbReference>
<dbReference type="WBParaSite" id="BXY_0683400.1">
    <property type="protein sequence ID" value="BXY_0683400.1"/>
    <property type="gene ID" value="BXY_0683400"/>
</dbReference>
<dbReference type="CDD" id="cd11574">
    <property type="entry name" value="GH99"/>
    <property type="match status" value="1"/>
</dbReference>
<reference evidence="11" key="2">
    <citation type="submission" date="2020-08" db="EMBL/GenBank/DDBJ databases">
        <authorList>
            <person name="Kikuchi T."/>
        </authorList>
    </citation>
    <scope>NUCLEOTIDE SEQUENCE</scope>
    <source>
        <strain evidence="10">Ka4C1</strain>
    </source>
</reference>
<evidence type="ECO:0000256" key="4">
    <source>
        <dbReference type="ARBA" id="ARBA00022801"/>
    </source>
</evidence>
<evidence type="ECO:0000256" key="3">
    <source>
        <dbReference type="ARBA" id="ARBA00022692"/>
    </source>
</evidence>
<dbReference type="Gene3D" id="3.20.20.80">
    <property type="entry name" value="Glycosidases"/>
    <property type="match status" value="1"/>
</dbReference>
<dbReference type="AlphaFoldDB" id="A0A1I7S1F9"/>
<dbReference type="PANTHER" id="PTHR13572:SF4">
    <property type="entry name" value="RE57134P"/>
    <property type="match status" value="1"/>
</dbReference>
<feature type="compositionally biased region" description="Basic and acidic residues" evidence="9">
    <location>
        <begin position="87"/>
        <end position="96"/>
    </location>
</feature>
<keyword evidence="6" id="KW-1133">Transmembrane helix</keyword>
<evidence type="ECO:0000256" key="6">
    <source>
        <dbReference type="ARBA" id="ARBA00022989"/>
    </source>
</evidence>
<evidence type="ECO:0000313" key="13">
    <source>
        <dbReference type="Proteomes" id="UP000659654"/>
    </source>
</evidence>
<dbReference type="SMR" id="A0A1I7S1F9"/>
<evidence type="ECO:0000256" key="8">
    <source>
        <dbReference type="ARBA" id="ARBA00023136"/>
    </source>
</evidence>
<dbReference type="OrthoDB" id="406152at2759"/>
<sequence length="463" mass="53355">MNVMHLLKTLIAFTFVASFIIGAIFMIRSADDDEFRQQLKSQIMEKQLRRLQDEKKETTEAEVPHERGNLPKINERLSDPNGPITQKPEDVNSLKEPSRTPSVHIFYYPWYGNPEFDHGKYYHWDHPLLLRTKPKKSFEQTRHKPPGDIACVSYPQLGPYSSRDPAVIDRHFKWISSAGIDVVAVSWYPKGKADDNGYPWEDLMPQLLNVSSQYKLKLAFHLEPYDKRTALSVREDIEYIVKTYGNHPAFYKTKPKKGDSLMPVVYIYDSYRVNNKEWEKIALPGGENTIRGTSFDTLLIGLALKLTDLNGMKAAGFDGVYTYFAADGFTEAASMANWQKLSKLCTENEMLFVPSIGPGYDDSRVRPWNGVNTRLRETGKYYVDHFEAAHTAKPDIVSITSFNEWHEGTQIEPAVPFTDKPNNFTYQEYEKGPEMYLQLTNEMIRKYFVPHHENIPMDIAKIV</sequence>
<keyword evidence="13" id="KW-1185">Reference proteome</keyword>
<evidence type="ECO:0000313" key="14">
    <source>
        <dbReference type="WBParaSite" id="BXY_0683400.1"/>
    </source>
</evidence>
<dbReference type="EMBL" id="CAJFCV020000001">
    <property type="protein sequence ID" value="CAG9081569.1"/>
    <property type="molecule type" value="Genomic_DNA"/>
</dbReference>
<gene>
    <name evidence="10" type="ORF">BXYJ_LOCUS692</name>
</gene>
<keyword evidence="5" id="KW-0735">Signal-anchor</keyword>
<keyword evidence="4" id="KW-0378">Hydrolase</keyword>
<dbReference type="Proteomes" id="UP000659654">
    <property type="component" value="Unassembled WGS sequence"/>
</dbReference>
<evidence type="ECO:0000256" key="1">
    <source>
        <dbReference type="ARBA" id="ARBA00004323"/>
    </source>
</evidence>
<comment type="similarity">
    <text evidence="2">Belongs to the glycosyl hydrolase 99 family.</text>
</comment>
<dbReference type="GO" id="GO:0000139">
    <property type="term" value="C:Golgi membrane"/>
    <property type="evidence" value="ECO:0007669"/>
    <property type="project" value="UniProtKB-SubCell"/>
</dbReference>
<organism evidence="12 14">
    <name type="scientific">Bursaphelenchus xylophilus</name>
    <name type="common">Pinewood nematode worm</name>
    <name type="synonym">Aphelenchoides xylophilus</name>
    <dbReference type="NCBI Taxonomy" id="6326"/>
    <lineage>
        <taxon>Eukaryota</taxon>
        <taxon>Metazoa</taxon>
        <taxon>Ecdysozoa</taxon>
        <taxon>Nematoda</taxon>
        <taxon>Chromadorea</taxon>
        <taxon>Rhabditida</taxon>
        <taxon>Tylenchina</taxon>
        <taxon>Tylenchomorpha</taxon>
        <taxon>Aphelenchoidea</taxon>
        <taxon>Aphelenchoididae</taxon>
        <taxon>Bursaphelenchus</taxon>
    </lineage>
</organism>
<keyword evidence="7" id="KW-0333">Golgi apparatus</keyword>
<feature type="compositionally biased region" description="Basic and acidic residues" evidence="9">
    <location>
        <begin position="53"/>
        <end position="78"/>
    </location>
</feature>
<keyword evidence="8" id="KW-0472">Membrane</keyword>